<evidence type="ECO:0000313" key="9">
    <source>
        <dbReference type="EMBL" id="AJY74555.1"/>
    </source>
</evidence>
<keyword evidence="3 6" id="KW-0812">Transmembrane</keyword>
<name>A0A0D5NHE4_9BACL</name>
<proteinExistence type="inferred from homology"/>
<feature type="transmembrane region" description="Helical" evidence="7">
    <location>
        <begin position="496"/>
        <end position="515"/>
    </location>
</feature>
<dbReference type="GO" id="GO:0015990">
    <property type="term" value="P:electron transport coupled proton transport"/>
    <property type="evidence" value="ECO:0007669"/>
    <property type="project" value="TreeGrafter"/>
</dbReference>
<evidence type="ECO:0000256" key="6">
    <source>
        <dbReference type="RuleBase" id="RU000320"/>
    </source>
</evidence>
<sequence>MSPEWPFLTLIVVLPLLGAAAVLLMPRALSRYVQLVGIAAAFPPLLLAAWIYGNYSLLPGSAPFREQAVWIRIPLPYDTFTSAASFALDLQYHLAIDGLSLPLVLLTAVVAASAALGSIYIKKRVKTFYSSFLIVESGLFGALLARDVILFIVFLEITAAAMFFLIGIWGSANRERSARRYLLANGAGSALLLLAFTLMVAAAGLSIEQTEQGTQLTYSGSYDVIAGHLSASGPYANFSDGMSGVPQPLQLTEPLRWTIFLLVLAGFGLSMPVFPFHSWMIKAHEEAASPAAMLLSGALLQVGGYGLLRYGVALFPEQLGQAGTWVAFAGIVQLFYGGLLALIQRDLRRLLAYASFSQTGLVLLGIASMDEIGLQGAVFQLVSQGLIMTLLFLIAAGLQERTGTVQLSELGGLARPLPFMCGILLAAALAYAGVPGLAGFPGKLLPLLGLFGVMKGAAAAAVAGIIVCAVCMLRGVTSVSYGAVAEKNAALKDARFIEAVPMIALLALVVLLGLYPSTVTDVMQHAFDGLLDQVNAKVEG</sequence>
<dbReference type="PANTHER" id="PTHR43507:SF1">
    <property type="entry name" value="NADH-UBIQUINONE OXIDOREDUCTASE CHAIN 4"/>
    <property type="match status" value="1"/>
</dbReference>
<dbReference type="PATRIC" id="fig|1126833.4.peg.1808"/>
<dbReference type="InterPro" id="IPR001750">
    <property type="entry name" value="ND/Mrp_TM"/>
</dbReference>
<feature type="transmembrane region" description="Helical" evidence="7">
    <location>
        <begin position="322"/>
        <end position="343"/>
    </location>
</feature>
<feature type="transmembrane region" description="Helical" evidence="7">
    <location>
        <begin position="151"/>
        <end position="170"/>
    </location>
</feature>
<dbReference type="GO" id="GO:0008137">
    <property type="term" value="F:NADH dehydrogenase (ubiquinone) activity"/>
    <property type="evidence" value="ECO:0007669"/>
    <property type="project" value="InterPro"/>
</dbReference>
<dbReference type="RefSeq" id="WP_045669988.1">
    <property type="nucleotide sequence ID" value="NZ_CP011058.1"/>
</dbReference>
<dbReference type="GO" id="GO:0042773">
    <property type="term" value="P:ATP synthesis coupled electron transport"/>
    <property type="evidence" value="ECO:0007669"/>
    <property type="project" value="InterPro"/>
</dbReference>
<keyword evidence="5 7" id="KW-0472">Membrane</keyword>
<dbReference type="GO" id="GO:0003954">
    <property type="term" value="F:NADH dehydrogenase activity"/>
    <property type="evidence" value="ECO:0007669"/>
    <property type="project" value="TreeGrafter"/>
</dbReference>
<feature type="transmembrane region" description="Helical" evidence="7">
    <location>
        <begin position="6"/>
        <end position="25"/>
    </location>
</feature>
<evidence type="ECO:0000256" key="3">
    <source>
        <dbReference type="ARBA" id="ARBA00022692"/>
    </source>
</evidence>
<evidence type="ECO:0000259" key="8">
    <source>
        <dbReference type="Pfam" id="PF00361"/>
    </source>
</evidence>
<dbReference type="HOGENOM" id="CLU_007100_4_4_9"/>
<keyword evidence="10" id="KW-1185">Reference proteome</keyword>
<comment type="subcellular location">
    <subcellularLocation>
        <location evidence="1">Cell membrane</location>
        <topology evidence="1">Multi-pass membrane protein</topology>
    </subcellularLocation>
    <subcellularLocation>
        <location evidence="6">Membrane</location>
        <topology evidence="6">Multi-pass membrane protein</topology>
    </subcellularLocation>
</comment>
<dbReference type="InterPro" id="IPR010227">
    <property type="entry name" value="NADH_Q_OxRdtase_chainM/4"/>
</dbReference>
<dbReference type="NCBIfam" id="TIGR01972">
    <property type="entry name" value="NDH_I_M"/>
    <property type="match status" value="1"/>
</dbReference>
<feature type="domain" description="NADH:quinone oxidoreductase/Mrp antiporter transmembrane" evidence="8">
    <location>
        <begin position="145"/>
        <end position="461"/>
    </location>
</feature>
<feature type="transmembrane region" description="Helical" evidence="7">
    <location>
        <begin position="32"/>
        <end position="53"/>
    </location>
</feature>
<dbReference type="Proteomes" id="UP000032633">
    <property type="component" value="Chromosome"/>
</dbReference>
<keyword evidence="4 7" id="KW-1133">Transmembrane helix</keyword>
<dbReference type="STRING" id="1126833.VN24_08195"/>
<evidence type="ECO:0000256" key="1">
    <source>
        <dbReference type="ARBA" id="ARBA00004651"/>
    </source>
</evidence>
<evidence type="ECO:0000256" key="4">
    <source>
        <dbReference type="ARBA" id="ARBA00022989"/>
    </source>
</evidence>
<dbReference type="KEGG" id="pbj:VN24_08195"/>
<reference evidence="10" key="2">
    <citation type="submission" date="2015-03" db="EMBL/GenBank/DDBJ databases">
        <title>Genome sequence of Paenibacillus beijingensis strain DSM 24997T.</title>
        <authorList>
            <person name="Kwak Y."/>
            <person name="Shin J.-H."/>
        </authorList>
    </citation>
    <scope>NUCLEOTIDE SEQUENCE [LARGE SCALE GENOMIC DNA]</scope>
    <source>
        <strain evidence="10">DSM 24997</strain>
    </source>
</reference>
<dbReference type="OrthoDB" id="9811718at2"/>
<feature type="transmembrane region" description="Helical" evidence="7">
    <location>
        <begin position="419"/>
        <end position="438"/>
    </location>
</feature>
<evidence type="ECO:0000256" key="5">
    <source>
        <dbReference type="ARBA" id="ARBA00023136"/>
    </source>
</evidence>
<protein>
    <submittedName>
        <fullName evidence="9">NADH:ubiquinone oxidoreductase subunit M</fullName>
    </submittedName>
</protein>
<feature type="transmembrane region" description="Helical" evidence="7">
    <location>
        <begin position="257"/>
        <end position="279"/>
    </location>
</feature>
<feature type="transmembrane region" description="Helical" evidence="7">
    <location>
        <begin position="381"/>
        <end position="398"/>
    </location>
</feature>
<dbReference type="InterPro" id="IPR003918">
    <property type="entry name" value="NADH_UbQ_OxRdtase"/>
</dbReference>
<comment type="similarity">
    <text evidence="2">Belongs to the complex I subunit 4 family.</text>
</comment>
<feature type="transmembrane region" description="Helical" evidence="7">
    <location>
        <begin position="458"/>
        <end position="484"/>
    </location>
</feature>
<reference evidence="9 10" key="1">
    <citation type="journal article" date="2015" name="J. Biotechnol.">
        <title>Complete genome sequence of Paenibacillus beijingensis 7188(T) (=DSM 24997(T)), a novel rhizobacterium from jujube garden soil.</title>
        <authorList>
            <person name="Kwak Y."/>
            <person name="Shin J.H."/>
        </authorList>
    </citation>
    <scope>NUCLEOTIDE SEQUENCE [LARGE SCALE GENOMIC DNA]</scope>
    <source>
        <strain evidence="9 10">DSM 24997</strain>
    </source>
</reference>
<dbReference type="PRINTS" id="PR01437">
    <property type="entry name" value="NUOXDRDTASE4"/>
</dbReference>
<dbReference type="GO" id="GO:0048039">
    <property type="term" value="F:ubiquinone binding"/>
    <property type="evidence" value="ECO:0007669"/>
    <property type="project" value="TreeGrafter"/>
</dbReference>
<feature type="transmembrane region" description="Helical" evidence="7">
    <location>
        <begin position="350"/>
        <end position="369"/>
    </location>
</feature>
<gene>
    <name evidence="9" type="ORF">VN24_08195</name>
</gene>
<accession>A0A0D5NHE4</accession>
<evidence type="ECO:0000256" key="7">
    <source>
        <dbReference type="SAM" id="Phobius"/>
    </source>
</evidence>
<evidence type="ECO:0000256" key="2">
    <source>
        <dbReference type="ARBA" id="ARBA00009025"/>
    </source>
</evidence>
<dbReference type="AlphaFoldDB" id="A0A0D5NHE4"/>
<dbReference type="GO" id="GO:0005886">
    <property type="term" value="C:plasma membrane"/>
    <property type="evidence" value="ECO:0007669"/>
    <property type="project" value="UniProtKB-SubCell"/>
</dbReference>
<evidence type="ECO:0000313" key="10">
    <source>
        <dbReference type="Proteomes" id="UP000032633"/>
    </source>
</evidence>
<feature type="transmembrane region" description="Helical" evidence="7">
    <location>
        <begin position="99"/>
        <end position="121"/>
    </location>
</feature>
<organism evidence="9 10">
    <name type="scientific">Paenibacillus beijingensis</name>
    <dbReference type="NCBI Taxonomy" id="1126833"/>
    <lineage>
        <taxon>Bacteria</taxon>
        <taxon>Bacillati</taxon>
        <taxon>Bacillota</taxon>
        <taxon>Bacilli</taxon>
        <taxon>Bacillales</taxon>
        <taxon>Paenibacillaceae</taxon>
        <taxon>Paenibacillus</taxon>
    </lineage>
</organism>
<dbReference type="PANTHER" id="PTHR43507">
    <property type="entry name" value="NADH-UBIQUINONE OXIDOREDUCTASE CHAIN 4"/>
    <property type="match status" value="1"/>
</dbReference>
<dbReference type="EMBL" id="CP011058">
    <property type="protein sequence ID" value="AJY74555.1"/>
    <property type="molecule type" value="Genomic_DNA"/>
</dbReference>
<feature type="transmembrane region" description="Helical" evidence="7">
    <location>
        <begin position="128"/>
        <end position="145"/>
    </location>
</feature>
<dbReference type="Pfam" id="PF00361">
    <property type="entry name" value="Proton_antipo_M"/>
    <property type="match status" value="1"/>
</dbReference>
<feature type="transmembrane region" description="Helical" evidence="7">
    <location>
        <begin position="291"/>
        <end position="310"/>
    </location>
</feature>
<keyword evidence="9" id="KW-0830">Ubiquinone</keyword>
<feature type="transmembrane region" description="Helical" evidence="7">
    <location>
        <begin position="182"/>
        <end position="207"/>
    </location>
</feature>